<dbReference type="Proteomes" id="UP000474640">
    <property type="component" value="Unassembled WGS sequence"/>
</dbReference>
<evidence type="ECO:0000256" key="1">
    <source>
        <dbReference type="SAM" id="SignalP"/>
    </source>
</evidence>
<evidence type="ECO:0000313" key="2">
    <source>
        <dbReference type="EMBL" id="KAF3288513.1"/>
    </source>
</evidence>
<dbReference type="AlphaFoldDB" id="A0A7C8RP30"/>
<gene>
    <name evidence="2" type="ORF">TWF970_005577</name>
</gene>
<feature type="signal peptide" evidence="1">
    <location>
        <begin position="1"/>
        <end position="30"/>
    </location>
</feature>
<feature type="chain" id="PRO_5028812701" evidence="1">
    <location>
        <begin position="31"/>
        <end position="372"/>
    </location>
</feature>
<organism evidence="2 3">
    <name type="scientific">Orbilia oligospora</name>
    <name type="common">Nematode-trapping fungus</name>
    <name type="synonym">Arthrobotrys oligospora</name>
    <dbReference type="NCBI Taxonomy" id="2813651"/>
    <lineage>
        <taxon>Eukaryota</taxon>
        <taxon>Fungi</taxon>
        <taxon>Dikarya</taxon>
        <taxon>Ascomycota</taxon>
        <taxon>Pezizomycotina</taxon>
        <taxon>Orbiliomycetes</taxon>
        <taxon>Orbiliales</taxon>
        <taxon>Orbiliaceae</taxon>
        <taxon>Orbilia</taxon>
    </lineage>
</organism>
<sequence>MYDAFNMGQRKDLLIMIFLMIFLQPELSAATPANRALKRSEGISLPEDSAFSGNISPVNDRLCRMGLYYLGIVPLPFYQGYYEKNGEKIDIGYATEAYPFGQTYKEFTTVSAKNETKVRPTGDSWVFQTENRVEFNETEAACTQIARDLDRYWENIPIDTMRLGGYCGCVFWDKSDCSGNSFQQLPAMGRKGDGNGIIQSGFGVLEGIKTISTATIKSGRCVPWVPWQKDVGDSSSFVPRCELLFGNGVRTQPPQPYDKGERKERKNIFAFENIDQITGKSACITIPDKEAFVMRDWEINGCTCSFFTNDSCEATAILIDGHTGHVSVSRWERFGRQKIRSYQCSAPYGPGWQERNTKFRKSKLQAVYSTDP</sequence>
<dbReference type="EMBL" id="JAABOJ010000003">
    <property type="protein sequence ID" value="KAF3288513.1"/>
    <property type="molecule type" value="Genomic_DNA"/>
</dbReference>
<dbReference type="OrthoDB" id="5318187at2759"/>
<protein>
    <submittedName>
        <fullName evidence="2">Uncharacterized protein</fullName>
    </submittedName>
</protein>
<keyword evidence="1" id="KW-0732">Signal</keyword>
<name>A0A7C8RP30_ORBOL</name>
<comment type="caution">
    <text evidence="2">The sequence shown here is derived from an EMBL/GenBank/DDBJ whole genome shotgun (WGS) entry which is preliminary data.</text>
</comment>
<proteinExistence type="predicted"/>
<evidence type="ECO:0000313" key="3">
    <source>
        <dbReference type="Proteomes" id="UP000474640"/>
    </source>
</evidence>
<accession>A0A7C8RP30</accession>
<reference evidence="2 3" key="1">
    <citation type="submission" date="2020-01" db="EMBL/GenBank/DDBJ databases">
        <authorList>
            <person name="Palmer J.M."/>
        </authorList>
    </citation>
    <scope>NUCLEOTIDE SEQUENCE [LARGE SCALE GENOMIC DNA]</scope>
    <source>
        <strain evidence="2 3">TWF970</strain>
    </source>
</reference>